<keyword evidence="5" id="KW-0804">Transcription</keyword>
<protein>
    <recommendedName>
        <fullName evidence="13">Transcription factor, Myb superfamily</fullName>
    </recommendedName>
</protein>
<comment type="function">
    <text evidence="7">Transcription factor.</text>
</comment>
<dbReference type="Pfam" id="PF00249">
    <property type="entry name" value="Myb_DNA-binding"/>
    <property type="match status" value="2"/>
</dbReference>
<dbReference type="FunFam" id="1.10.10.60:FF:000001">
    <property type="entry name" value="MYB-related transcription factor"/>
    <property type="match status" value="1"/>
</dbReference>
<dbReference type="AlphaFoldDB" id="A0A2G9H588"/>
<dbReference type="OrthoDB" id="2143914at2759"/>
<evidence type="ECO:0000256" key="4">
    <source>
        <dbReference type="ARBA" id="ARBA00023125"/>
    </source>
</evidence>
<dbReference type="Proteomes" id="UP000231279">
    <property type="component" value="Unassembled WGS sequence"/>
</dbReference>
<dbReference type="SUPFAM" id="SSF46689">
    <property type="entry name" value="Homeodomain-like"/>
    <property type="match status" value="1"/>
</dbReference>
<dbReference type="InterPro" id="IPR001005">
    <property type="entry name" value="SANT/Myb"/>
</dbReference>
<gene>
    <name evidence="11" type="ORF">CDL12_14719</name>
</gene>
<keyword evidence="4" id="KW-0238">DNA-binding</keyword>
<dbReference type="PROSITE" id="PS50090">
    <property type="entry name" value="MYB_LIKE"/>
    <property type="match status" value="2"/>
</dbReference>
<dbReference type="SMART" id="SM00717">
    <property type="entry name" value="SANT"/>
    <property type="match status" value="2"/>
</dbReference>
<evidence type="ECO:0000256" key="7">
    <source>
        <dbReference type="ARBA" id="ARBA00057804"/>
    </source>
</evidence>
<name>A0A2G9H588_9LAMI</name>
<reference evidence="12" key="1">
    <citation type="journal article" date="2018" name="Gigascience">
        <title>Genome assembly of the Pink Ipe (Handroanthus impetiginosus, Bignoniaceae), a highly valued, ecologically keystone Neotropical timber forest tree.</title>
        <authorList>
            <person name="Silva-Junior O.B."/>
            <person name="Grattapaglia D."/>
            <person name="Novaes E."/>
            <person name="Collevatti R.G."/>
        </authorList>
    </citation>
    <scope>NUCLEOTIDE SEQUENCE [LARGE SCALE GENOMIC DNA]</scope>
    <source>
        <strain evidence="12">cv. UFG-1</strain>
    </source>
</reference>
<comment type="caution">
    <text evidence="11">The sequence shown here is derived from an EMBL/GenBank/DDBJ whole genome shotgun (WGS) entry which is preliminary data.</text>
</comment>
<evidence type="ECO:0000313" key="11">
    <source>
        <dbReference type="EMBL" id="PIN12679.1"/>
    </source>
</evidence>
<dbReference type="GO" id="GO:0005634">
    <property type="term" value="C:nucleus"/>
    <property type="evidence" value="ECO:0007669"/>
    <property type="project" value="UniProtKB-SubCell"/>
</dbReference>
<keyword evidence="2" id="KW-0677">Repeat</keyword>
<feature type="domain" description="HTH myb-type" evidence="10">
    <location>
        <begin position="34"/>
        <end position="90"/>
    </location>
</feature>
<evidence type="ECO:0000259" key="9">
    <source>
        <dbReference type="PROSITE" id="PS50090"/>
    </source>
</evidence>
<evidence type="ECO:0000256" key="3">
    <source>
        <dbReference type="ARBA" id="ARBA00023015"/>
    </source>
</evidence>
<evidence type="ECO:0000256" key="2">
    <source>
        <dbReference type="ARBA" id="ARBA00022737"/>
    </source>
</evidence>
<evidence type="ECO:0008006" key="13">
    <source>
        <dbReference type="Google" id="ProtNLM"/>
    </source>
</evidence>
<keyword evidence="3" id="KW-0805">Transcription regulation</keyword>
<evidence type="ECO:0000256" key="6">
    <source>
        <dbReference type="ARBA" id="ARBA00023242"/>
    </source>
</evidence>
<evidence type="ECO:0000256" key="1">
    <source>
        <dbReference type="ARBA" id="ARBA00004123"/>
    </source>
</evidence>
<comment type="subcellular location">
    <subcellularLocation>
        <location evidence="1">Nucleus</location>
    </subcellularLocation>
</comment>
<dbReference type="STRING" id="429701.A0A2G9H588"/>
<evidence type="ECO:0000256" key="5">
    <source>
        <dbReference type="ARBA" id="ARBA00023163"/>
    </source>
</evidence>
<feature type="region of interest" description="Disordered" evidence="8">
    <location>
        <begin position="1"/>
        <end position="37"/>
    </location>
</feature>
<organism evidence="11 12">
    <name type="scientific">Handroanthus impetiginosus</name>
    <dbReference type="NCBI Taxonomy" id="429701"/>
    <lineage>
        <taxon>Eukaryota</taxon>
        <taxon>Viridiplantae</taxon>
        <taxon>Streptophyta</taxon>
        <taxon>Embryophyta</taxon>
        <taxon>Tracheophyta</taxon>
        <taxon>Spermatophyta</taxon>
        <taxon>Magnoliopsida</taxon>
        <taxon>eudicotyledons</taxon>
        <taxon>Gunneridae</taxon>
        <taxon>Pentapetalae</taxon>
        <taxon>asterids</taxon>
        <taxon>lamiids</taxon>
        <taxon>Lamiales</taxon>
        <taxon>Bignoniaceae</taxon>
        <taxon>Crescentiina</taxon>
        <taxon>Tabebuia alliance</taxon>
        <taxon>Handroanthus</taxon>
    </lineage>
</organism>
<dbReference type="CDD" id="cd00167">
    <property type="entry name" value="SANT"/>
    <property type="match status" value="2"/>
</dbReference>
<keyword evidence="6" id="KW-0539">Nucleus</keyword>
<dbReference type="PANTHER" id="PTHR47995">
    <property type="entry name" value="TRANSCRIPTION FACTOR MYB33-RELATED"/>
    <property type="match status" value="1"/>
</dbReference>
<dbReference type="InterPro" id="IPR017930">
    <property type="entry name" value="Myb_dom"/>
</dbReference>
<sequence>MAPSSISESEDGVLSTDTPLSDDGDNSHRGSNGGIVLKKGPWTSAEDAILVDYVKKYGEGNWNAVQKHTGLLRCGKSCRLRWANHLRPNLKRGAFTPEEERLIIELHAKMGNKWARMAAHVSSNYHFFTSAQEFELPSLQYQETGLGVWNPAPKSLDCFVQSPLSGPLPSHCPPPGSSGLLQDVLYEAQALSKLENQSSAWTTTSSNVSRGDITDISALKTCSTEFKGCHDPSSPSGNSMGSIFNGCTPTDTIGSLLEEDMSELHMKSKLLYQSCILGGEQKETLNDLICSRPDAVLGSCWVEQSASQDSTTETIAALLGAELGTDMTTSASASMWGLNSCAWNNMPAVCQMSEIP</sequence>
<dbReference type="InterPro" id="IPR009057">
    <property type="entry name" value="Homeodomain-like_sf"/>
</dbReference>
<feature type="domain" description="Myb-like" evidence="9">
    <location>
        <begin position="37"/>
        <end position="86"/>
    </location>
</feature>
<feature type="domain" description="HTH myb-type" evidence="10">
    <location>
        <begin position="91"/>
        <end position="121"/>
    </location>
</feature>
<evidence type="ECO:0000256" key="8">
    <source>
        <dbReference type="SAM" id="MobiDB-lite"/>
    </source>
</evidence>
<dbReference type="PROSITE" id="PS51294">
    <property type="entry name" value="HTH_MYB"/>
    <property type="match status" value="2"/>
</dbReference>
<dbReference type="Gene3D" id="1.10.10.60">
    <property type="entry name" value="Homeodomain-like"/>
    <property type="match status" value="2"/>
</dbReference>
<accession>A0A2G9H588</accession>
<dbReference type="EMBL" id="NKXS01002642">
    <property type="protein sequence ID" value="PIN12679.1"/>
    <property type="molecule type" value="Genomic_DNA"/>
</dbReference>
<dbReference type="GO" id="GO:0003677">
    <property type="term" value="F:DNA binding"/>
    <property type="evidence" value="ECO:0007669"/>
    <property type="project" value="UniProtKB-KW"/>
</dbReference>
<proteinExistence type="predicted"/>
<evidence type="ECO:0000313" key="12">
    <source>
        <dbReference type="Proteomes" id="UP000231279"/>
    </source>
</evidence>
<feature type="domain" description="Myb-like" evidence="9">
    <location>
        <begin position="87"/>
        <end position="121"/>
    </location>
</feature>
<keyword evidence="12" id="KW-1185">Reference proteome</keyword>
<evidence type="ECO:0000259" key="10">
    <source>
        <dbReference type="PROSITE" id="PS51294"/>
    </source>
</evidence>
<dbReference type="PANTHER" id="PTHR47995:SF18">
    <property type="entry name" value="TRANSCRIPTION FACTOR MYB65"/>
    <property type="match status" value="1"/>
</dbReference>